<feature type="transmembrane region" description="Helical" evidence="7">
    <location>
        <begin position="276"/>
        <end position="301"/>
    </location>
</feature>
<dbReference type="EMBL" id="LT594522">
    <property type="protein sequence ID" value="SBT81988.1"/>
    <property type="molecule type" value="Genomic_DNA"/>
</dbReference>
<evidence type="ECO:0000256" key="2">
    <source>
        <dbReference type="ARBA" id="ARBA00022692"/>
    </source>
</evidence>
<dbReference type="RefSeq" id="WP_083172352.1">
    <property type="nucleotide sequence ID" value="NZ_LT594522.1"/>
</dbReference>
<keyword evidence="6 7" id="KW-0472">Membrane</keyword>
<comment type="subcellular location">
    <subcellularLocation>
        <location evidence="1">Cell membrane</location>
        <topology evidence="1">Multi-pass membrane protein</topology>
    </subcellularLocation>
</comment>
<evidence type="ECO:0000313" key="11">
    <source>
        <dbReference type="Proteomes" id="UP000092809"/>
    </source>
</evidence>
<dbReference type="Gene3D" id="3.40.50.300">
    <property type="entry name" value="P-loop containing nucleotide triphosphate hydrolases"/>
    <property type="match status" value="1"/>
</dbReference>
<sequence length="573" mass="64458">MRVLLPYLFFLHRRLKQFFLGFLLTIVTLFAHICLLTVSGWFLASAATAGIVGNFNYMLPAAGMRIAAIIRTTCRWTERVVTHDATFNVLKYLRIYTFIRILPLFPSASNHFQRTELLNRLVSDVDTLDNLYLRVISPIAVAVVVILAVTSILYLLYPKFSLTLGILTLGILVLFSLLFYRYVKSVGELITIFRDNYRQQLNTLLSSNAELTVYGAVERYRNKLDNTEKKWQIHQSCQSSIGACAQSVLQLLTGLTLTFVLWISAGSVINDSFRELIALFFFATLSVFEAIVPVAGAFQYLGQVIASAVRLNILINQLPNVVFPHRGPVPATSVTFSAHKLYFKYPQHKVPAINNLSINVAAGEHIALLGHTGSGKSTMLQLLTRAWDPQKGYITFNGIPLPQWSESALRAMTAVVPQRVYIFSATLRDNLLLAAPYVNDEKICTILNLVGLEKLLKNKGLNLWLGDGGRSLSGGEHLRIGIARILLHEAPLWLLDEPTYGLDVVTEKQILQLLIKLGKGRTLIMVTHRLQELENLDRIYIMDRGTFIEKGSHKELMEQRGRYYNYHFAGGIV</sequence>
<keyword evidence="2 7" id="KW-0812">Transmembrane</keyword>
<dbReference type="GO" id="GO:0045454">
    <property type="term" value="P:cell redox homeostasis"/>
    <property type="evidence" value="ECO:0007669"/>
    <property type="project" value="InterPro"/>
</dbReference>
<dbReference type="CDD" id="cd18585">
    <property type="entry name" value="ABC_6TM_CydC"/>
    <property type="match status" value="1"/>
</dbReference>
<dbReference type="InterPro" id="IPR003593">
    <property type="entry name" value="AAA+_ATPase"/>
</dbReference>
<dbReference type="PROSITE" id="PS50893">
    <property type="entry name" value="ABC_TRANSPORTER_2"/>
    <property type="match status" value="1"/>
</dbReference>
<dbReference type="Gene3D" id="1.20.1560.10">
    <property type="entry name" value="ABC transporter type 1, transmembrane domain"/>
    <property type="match status" value="1"/>
</dbReference>
<dbReference type="Pfam" id="PF00005">
    <property type="entry name" value="ABC_tran"/>
    <property type="match status" value="1"/>
</dbReference>
<feature type="transmembrane region" description="Helical" evidence="7">
    <location>
        <begin position="55"/>
        <end position="74"/>
    </location>
</feature>
<protein>
    <submittedName>
        <fullName evidence="10">ATP-binding/permease protein CydC</fullName>
    </submittedName>
</protein>
<proteinExistence type="predicted"/>
<dbReference type="GO" id="GO:0005524">
    <property type="term" value="F:ATP binding"/>
    <property type="evidence" value="ECO:0007669"/>
    <property type="project" value="UniProtKB-KW"/>
</dbReference>
<dbReference type="InterPro" id="IPR039421">
    <property type="entry name" value="Type_1_exporter"/>
</dbReference>
<evidence type="ECO:0000259" key="9">
    <source>
        <dbReference type="PROSITE" id="PS50929"/>
    </source>
</evidence>
<dbReference type="SUPFAM" id="SSF52540">
    <property type="entry name" value="P-loop containing nucleoside triphosphate hydrolases"/>
    <property type="match status" value="1"/>
</dbReference>
<evidence type="ECO:0000256" key="4">
    <source>
        <dbReference type="ARBA" id="ARBA00022840"/>
    </source>
</evidence>
<dbReference type="NCBIfam" id="NF008364">
    <property type="entry name" value="PRK11160.1"/>
    <property type="match status" value="1"/>
</dbReference>
<feature type="transmembrane region" description="Helical" evidence="7">
    <location>
        <begin position="132"/>
        <end position="157"/>
    </location>
</feature>
<feature type="domain" description="ABC transmembrane type-1" evidence="9">
    <location>
        <begin position="19"/>
        <end position="306"/>
    </location>
</feature>
<dbReference type="AlphaFoldDB" id="A0A1C3L3Y2"/>
<name>A0A1C3L3Y2_9ENTR</name>
<reference evidence="11" key="1">
    <citation type="submission" date="2016-06" db="EMBL/GenBank/DDBJ databases">
        <authorList>
            <person name="Szabo Gitta"/>
        </authorList>
    </citation>
    <scope>NUCLEOTIDE SEQUENCE [LARGE SCALE GENOMIC DNA]</scope>
</reference>
<dbReference type="Proteomes" id="UP000092809">
    <property type="component" value="Chromosome I"/>
</dbReference>
<keyword evidence="4 10" id="KW-0067">ATP-binding</keyword>
<evidence type="ECO:0000256" key="7">
    <source>
        <dbReference type="SAM" id="Phobius"/>
    </source>
</evidence>
<dbReference type="GO" id="GO:0015421">
    <property type="term" value="F:ABC-type oligopeptide transporter activity"/>
    <property type="evidence" value="ECO:0007669"/>
    <property type="project" value="TreeGrafter"/>
</dbReference>
<dbReference type="GO" id="GO:0034775">
    <property type="term" value="P:glutathione transmembrane transport"/>
    <property type="evidence" value="ECO:0007669"/>
    <property type="project" value="InterPro"/>
</dbReference>
<organism evidence="10 11">
    <name type="scientific">secondary endosymbiont of Trabutina mannipara</name>
    <dbReference type="NCBI Taxonomy" id="1835721"/>
    <lineage>
        <taxon>Bacteria</taxon>
        <taxon>Pseudomonadati</taxon>
        <taxon>Pseudomonadota</taxon>
        <taxon>Gammaproteobacteria</taxon>
        <taxon>Enterobacterales</taxon>
        <taxon>Enterobacteriaceae</taxon>
    </lineage>
</organism>
<dbReference type="InterPro" id="IPR036640">
    <property type="entry name" value="ABC1_TM_sf"/>
</dbReference>
<evidence type="ECO:0000256" key="3">
    <source>
        <dbReference type="ARBA" id="ARBA00022741"/>
    </source>
</evidence>
<dbReference type="InterPro" id="IPR003439">
    <property type="entry name" value="ABC_transporter-like_ATP-bd"/>
</dbReference>
<evidence type="ECO:0000259" key="8">
    <source>
        <dbReference type="PROSITE" id="PS50893"/>
    </source>
</evidence>
<dbReference type="STRING" id="1835721.TRABTM_A_01270"/>
<dbReference type="SUPFAM" id="SSF90123">
    <property type="entry name" value="ABC transporter transmembrane region"/>
    <property type="match status" value="1"/>
</dbReference>
<dbReference type="Pfam" id="PF00664">
    <property type="entry name" value="ABC_membrane"/>
    <property type="match status" value="1"/>
</dbReference>
<evidence type="ECO:0000256" key="1">
    <source>
        <dbReference type="ARBA" id="ARBA00004651"/>
    </source>
</evidence>
<feature type="transmembrane region" description="Helical" evidence="7">
    <location>
        <begin position="248"/>
        <end position="269"/>
    </location>
</feature>
<dbReference type="GO" id="GO:0016887">
    <property type="term" value="F:ATP hydrolysis activity"/>
    <property type="evidence" value="ECO:0007669"/>
    <property type="project" value="InterPro"/>
</dbReference>
<evidence type="ECO:0000256" key="5">
    <source>
        <dbReference type="ARBA" id="ARBA00022989"/>
    </source>
</evidence>
<accession>A0A1C3L3Y2</accession>
<keyword evidence="5 7" id="KW-1133">Transmembrane helix</keyword>
<keyword evidence="3" id="KW-0547">Nucleotide-binding</keyword>
<dbReference type="OrthoDB" id="9802264at2"/>
<feature type="transmembrane region" description="Helical" evidence="7">
    <location>
        <begin position="20"/>
        <end position="43"/>
    </location>
</feature>
<dbReference type="NCBIfam" id="TIGR02868">
    <property type="entry name" value="CydC"/>
    <property type="match status" value="1"/>
</dbReference>
<feature type="domain" description="ABC transporter" evidence="8">
    <location>
        <begin position="329"/>
        <end position="569"/>
    </location>
</feature>
<evidence type="ECO:0000256" key="6">
    <source>
        <dbReference type="ARBA" id="ARBA00023136"/>
    </source>
</evidence>
<dbReference type="PANTHER" id="PTHR43394">
    <property type="entry name" value="ATP-DEPENDENT PERMEASE MDL1, MITOCHONDRIAL"/>
    <property type="match status" value="1"/>
</dbReference>
<keyword evidence="11" id="KW-1185">Reference proteome</keyword>
<dbReference type="InterPro" id="IPR014223">
    <property type="entry name" value="ABC_CydC/D"/>
</dbReference>
<evidence type="ECO:0000313" key="10">
    <source>
        <dbReference type="EMBL" id="SBT81988.1"/>
    </source>
</evidence>
<dbReference type="PANTHER" id="PTHR43394:SF1">
    <property type="entry name" value="ATP-BINDING CASSETTE SUB-FAMILY B MEMBER 10, MITOCHONDRIAL"/>
    <property type="match status" value="1"/>
</dbReference>
<dbReference type="InterPro" id="IPR027417">
    <property type="entry name" value="P-loop_NTPase"/>
</dbReference>
<feature type="transmembrane region" description="Helical" evidence="7">
    <location>
        <begin position="164"/>
        <end position="183"/>
    </location>
</feature>
<dbReference type="GO" id="GO:0005886">
    <property type="term" value="C:plasma membrane"/>
    <property type="evidence" value="ECO:0007669"/>
    <property type="project" value="UniProtKB-SubCell"/>
</dbReference>
<gene>
    <name evidence="10" type="primary">cydC</name>
    <name evidence="10" type="ORF">TRABTM_A_01270</name>
</gene>
<dbReference type="SMART" id="SM00382">
    <property type="entry name" value="AAA"/>
    <property type="match status" value="1"/>
</dbReference>
<dbReference type="InterPro" id="IPR011527">
    <property type="entry name" value="ABC1_TM_dom"/>
</dbReference>
<dbReference type="PATRIC" id="fig|1835721.3.peg.112"/>
<dbReference type="KEGG" id="senm:TRABTM_A_01270"/>
<dbReference type="PROSITE" id="PS50929">
    <property type="entry name" value="ABC_TM1F"/>
    <property type="match status" value="1"/>
</dbReference>